<feature type="binding site" evidence="11">
    <location>
        <position position="140"/>
    </location>
    <ligand>
        <name>substrate</name>
    </ligand>
</feature>
<keyword evidence="9 11" id="KW-0057">Aromatic amino acid biosynthesis</keyword>
<comment type="similarity">
    <text evidence="2 11">Belongs to the shikimate kinase family.</text>
</comment>
<dbReference type="GO" id="GO:0005524">
    <property type="term" value="F:ATP binding"/>
    <property type="evidence" value="ECO:0007669"/>
    <property type="project" value="UniProtKB-UniRule"/>
</dbReference>
<keyword evidence="5 11" id="KW-0808">Transferase</keyword>
<dbReference type="Proteomes" id="UP000570514">
    <property type="component" value="Unassembled WGS sequence"/>
</dbReference>
<dbReference type="NCBIfam" id="NF010552">
    <property type="entry name" value="PRK13946.1"/>
    <property type="match status" value="1"/>
</dbReference>
<comment type="subcellular location">
    <subcellularLocation>
        <location evidence="11">Cytoplasm</location>
    </subcellularLocation>
</comment>
<dbReference type="PANTHER" id="PTHR21087:SF16">
    <property type="entry name" value="SHIKIMATE KINASE 1, CHLOROPLASTIC"/>
    <property type="match status" value="1"/>
</dbReference>
<keyword evidence="6 11" id="KW-0547">Nucleotide-binding</keyword>
<evidence type="ECO:0000256" key="1">
    <source>
        <dbReference type="ARBA" id="ARBA00004842"/>
    </source>
</evidence>
<feature type="binding site" evidence="11">
    <location>
        <position position="83"/>
    </location>
    <ligand>
        <name>substrate</name>
    </ligand>
</feature>
<feature type="binding site" evidence="11">
    <location>
        <position position="61"/>
    </location>
    <ligand>
        <name>substrate</name>
    </ligand>
</feature>
<dbReference type="InterPro" id="IPR000623">
    <property type="entry name" value="Shikimate_kinase/TSH1"/>
</dbReference>
<keyword evidence="11" id="KW-0460">Magnesium</keyword>
<keyword evidence="7 11" id="KW-0418">Kinase</keyword>
<comment type="cofactor">
    <cofactor evidence="11">
        <name>Mg(2+)</name>
        <dbReference type="ChEBI" id="CHEBI:18420"/>
    </cofactor>
    <text evidence="11">Binds 1 Mg(2+) ion per subunit.</text>
</comment>
<evidence type="ECO:0000256" key="4">
    <source>
        <dbReference type="ARBA" id="ARBA00022605"/>
    </source>
</evidence>
<feature type="binding site" evidence="11">
    <location>
        <position position="121"/>
    </location>
    <ligand>
        <name>ATP</name>
        <dbReference type="ChEBI" id="CHEBI:30616"/>
    </ligand>
</feature>
<accession>A0A846N346</accession>
<dbReference type="GO" id="GO:0008652">
    <property type="term" value="P:amino acid biosynthetic process"/>
    <property type="evidence" value="ECO:0007669"/>
    <property type="project" value="UniProtKB-KW"/>
</dbReference>
<organism evidence="12 13">
    <name type="scientific">Rhizomicrobium palustre</name>
    <dbReference type="NCBI Taxonomy" id="189966"/>
    <lineage>
        <taxon>Bacteria</taxon>
        <taxon>Pseudomonadati</taxon>
        <taxon>Pseudomonadota</taxon>
        <taxon>Alphaproteobacteria</taxon>
        <taxon>Micropepsales</taxon>
        <taxon>Micropepsaceae</taxon>
        <taxon>Rhizomicrobium</taxon>
    </lineage>
</organism>
<keyword evidence="11" id="KW-0479">Metal-binding</keyword>
<name>A0A846N346_9PROT</name>
<evidence type="ECO:0000256" key="9">
    <source>
        <dbReference type="ARBA" id="ARBA00023141"/>
    </source>
</evidence>
<dbReference type="GO" id="GO:0004765">
    <property type="term" value="F:shikimate kinase activity"/>
    <property type="evidence" value="ECO:0007669"/>
    <property type="project" value="UniProtKB-UniRule"/>
</dbReference>
<keyword evidence="4 11" id="KW-0028">Amino-acid biosynthesis</keyword>
<dbReference type="Gene3D" id="3.40.50.300">
    <property type="entry name" value="P-loop containing nucleotide triphosphate hydrolases"/>
    <property type="match status" value="1"/>
</dbReference>
<dbReference type="RefSeq" id="WP_167084238.1">
    <property type="nucleotide sequence ID" value="NZ_BAAADC010000001.1"/>
</dbReference>
<evidence type="ECO:0000256" key="2">
    <source>
        <dbReference type="ARBA" id="ARBA00006997"/>
    </source>
</evidence>
<dbReference type="InterPro" id="IPR023000">
    <property type="entry name" value="Shikimate_kinase_CS"/>
</dbReference>
<reference evidence="12 13" key="1">
    <citation type="submission" date="2020-03" db="EMBL/GenBank/DDBJ databases">
        <title>Genomic Encyclopedia of Type Strains, Phase IV (KMG-IV): sequencing the most valuable type-strain genomes for metagenomic binning, comparative biology and taxonomic classification.</title>
        <authorList>
            <person name="Goeker M."/>
        </authorList>
    </citation>
    <scope>NUCLEOTIDE SEQUENCE [LARGE SCALE GENOMIC DNA]</scope>
    <source>
        <strain evidence="12 13">DSM 19867</strain>
    </source>
</reference>
<comment type="caution">
    <text evidence="12">The sequence shown here is derived from an EMBL/GenBank/DDBJ whole genome shotgun (WGS) entry which is preliminary data.</text>
</comment>
<dbReference type="HAMAP" id="MF_00109">
    <property type="entry name" value="Shikimate_kinase"/>
    <property type="match status" value="1"/>
</dbReference>
<dbReference type="GO" id="GO:0009073">
    <property type="term" value="P:aromatic amino acid family biosynthetic process"/>
    <property type="evidence" value="ECO:0007669"/>
    <property type="project" value="UniProtKB-KW"/>
</dbReference>
<comment type="pathway">
    <text evidence="1 11">Metabolic intermediate biosynthesis; chorismate biosynthesis; chorismate from D-erythrose 4-phosphate and phosphoenolpyruvate: step 5/7.</text>
</comment>
<dbReference type="EMBL" id="JAASRM010000001">
    <property type="protein sequence ID" value="NIK90033.1"/>
    <property type="molecule type" value="Genomic_DNA"/>
</dbReference>
<dbReference type="UniPathway" id="UPA00053">
    <property type="reaction ID" value="UER00088"/>
</dbReference>
<comment type="subunit">
    <text evidence="11">Monomer.</text>
</comment>
<dbReference type="GO" id="GO:0000287">
    <property type="term" value="F:magnesium ion binding"/>
    <property type="evidence" value="ECO:0007669"/>
    <property type="project" value="UniProtKB-UniRule"/>
</dbReference>
<dbReference type="InterPro" id="IPR031322">
    <property type="entry name" value="Shikimate/glucono_kinase"/>
</dbReference>
<gene>
    <name evidence="11" type="primary">aroK</name>
    <name evidence="12" type="ORF">FHS83_003351</name>
</gene>
<evidence type="ECO:0000256" key="11">
    <source>
        <dbReference type="HAMAP-Rule" id="MF_00109"/>
    </source>
</evidence>
<evidence type="ECO:0000256" key="5">
    <source>
        <dbReference type="ARBA" id="ARBA00022679"/>
    </source>
</evidence>
<dbReference type="InterPro" id="IPR027417">
    <property type="entry name" value="P-loop_NTPase"/>
</dbReference>
<evidence type="ECO:0000313" key="13">
    <source>
        <dbReference type="Proteomes" id="UP000570514"/>
    </source>
</evidence>
<comment type="caution">
    <text evidence="11">Lacks conserved residue(s) required for the propagation of feature annotation.</text>
</comment>
<comment type="catalytic activity">
    <reaction evidence="10 11">
        <text>shikimate + ATP = 3-phosphoshikimate + ADP + H(+)</text>
        <dbReference type="Rhea" id="RHEA:13121"/>
        <dbReference type="ChEBI" id="CHEBI:15378"/>
        <dbReference type="ChEBI" id="CHEBI:30616"/>
        <dbReference type="ChEBI" id="CHEBI:36208"/>
        <dbReference type="ChEBI" id="CHEBI:145989"/>
        <dbReference type="ChEBI" id="CHEBI:456216"/>
        <dbReference type="EC" id="2.7.1.71"/>
    </reaction>
</comment>
<evidence type="ECO:0000256" key="8">
    <source>
        <dbReference type="ARBA" id="ARBA00022840"/>
    </source>
</evidence>
<keyword evidence="11" id="KW-0963">Cytoplasm</keyword>
<protein>
    <recommendedName>
        <fullName evidence="3 11">Shikimate kinase</fullName>
        <shortName evidence="11">SK</shortName>
        <ecNumber evidence="3 11">2.7.1.71</ecNumber>
    </recommendedName>
</protein>
<dbReference type="Pfam" id="PF01202">
    <property type="entry name" value="SKI"/>
    <property type="match status" value="1"/>
</dbReference>
<evidence type="ECO:0000256" key="3">
    <source>
        <dbReference type="ARBA" id="ARBA00012154"/>
    </source>
</evidence>
<dbReference type="GO" id="GO:0005829">
    <property type="term" value="C:cytosol"/>
    <property type="evidence" value="ECO:0007669"/>
    <property type="project" value="TreeGrafter"/>
</dbReference>
<dbReference type="EC" id="2.7.1.71" evidence="3 11"/>
<dbReference type="PANTHER" id="PTHR21087">
    <property type="entry name" value="SHIKIMATE KINASE"/>
    <property type="match status" value="1"/>
</dbReference>
<proteinExistence type="inferred from homology"/>
<dbReference type="SUPFAM" id="SSF52540">
    <property type="entry name" value="P-loop containing nucleoside triphosphate hydrolases"/>
    <property type="match status" value="1"/>
</dbReference>
<dbReference type="PROSITE" id="PS01128">
    <property type="entry name" value="SHIKIMATE_KINASE"/>
    <property type="match status" value="1"/>
</dbReference>
<feature type="binding site" evidence="11">
    <location>
        <position position="19"/>
    </location>
    <ligand>
        <name>Mg(2+)</name>
        <dbReference type="ChEBI" id="CHEBI:18420"/>
    </ligand>
</feature>
<evidence type="ECO:0000256" key="7">
    <source>
        <dbReference type="ARBA" id="ARBA00022777"/>
    </source>
</evidence>
<dbReference type="GO" id="GO:0009423">
    <property type="term" value="P:chorismate biosynthetic process"/>
    <property type="evidence" value="ECO:0007669"/>
    <property type="project" value="UniProtKB-UniRule"/>
</dbReference>
<dbReference type="AlphaFoldDB" id="A0A846N346"/>
<evidence type="ECO:0000256" key="6">
    <source>
        <dbReference type="ARBA" id="ARBA00022741"/>
    </source>
</evidence>
<evidence type="ECO:0000256" key="10">
    <source>
        <dbReference type="ARBA" id="ARBA00048567"/>
    </source>
</evidence>
<evidence type="ECO:0000313" key="12">
    <source>
        <dbReference type="EMBL" id="NIK90033.1"/>
    </source>
</evidence>
<keyword evidence="13" id="KW-1185">Reference proteome</keyword>
<comment type="function">
    <text evidence="11">Catalyzes the specific phosphorylation of the 3-hydroxyl group of shikimic acid using ATP as a cosubstrate.</text>
</comment>
<feature type="binding site" evidence="11">
    <location>
        <position position="37"/>
    </location>
    <ligand>
        <name>substrate</name>
    </ligand>
</feature>
<feature type="binding site" evidence="11">
    <location>
        <begin position="15"/>
        <end position="20"/>
    </location>
    <ligand>
        <name>ATP</name>
        <dbReference type="ChEBI" id="CHEBI:30616"/>
    </ligand>
</feature>
<dbReference type="PRINTS" id="PR01100">
    <property type="entry name" value="SHIKIMTKNASE"/>
</dbReference>
<dbReference type="CDD" id="cd00464">
    <property type="entry name" value="SK"/>
    <property type="match status" value="1"/>
</dbReference>
<sequence>MGQLTRTIALVGMMGAGKSSIGRRLAARMGVGFHDADHAIEAAAGRPISAIFAEYGESAFRDCERKVIARLLDREPHILATGGGAFMSEATRARLAEKSVTVWLRAPLDILFARVKRKGDRPLLKTPNPRETLEKLLCEREPTYALADLIIDSEDAPHAEAVEKLMTVLTEKGIWQP</sequence>
<keyword evidence="8 11" id="KW-0067">ATP-binding</keyword>